<dbReference type="Proteomes" id="UP000248925">
    <property type="component" value="Unassembled WGS sequence"/>
</dbReference>
<feature type="compositionally biased region" description="Polar residues" evidence="1">
    <location>
        <begin position="78"/>
        <end position="98"/>
    </location>
</feature>
<dbReference type="InterPro" id="IPR010642">
    <property type="entry name" value="Invasion_prot_B"/>
</dbReference>
<dbReference type="InterPro" id="IPR038696">
    <property type="entry name" value="IalB_sf"/>
</dbReference>
<keyword evidence="3" id="KW-1185">Reference proteome</keyword>
<organism evidence="2 3">
    <name type="scientific">Rhizobium tubonense</name>
    <dbReference type="NCBI Taxonomy" id="484088"/>
    <lineage>
        <taxon>Bacteria</taxon>
        <taxon>Pseudomonadati</taxon>
        <taxon>Pseudomonadota</taxon>
        <taxon>Alphaproteobacteria</taxon>
        <taxon>Hyphomicrobiales</taxon>
        <taxon>Rhizobiaceae</taxon>
        <taxon>Rhizobium/Agrobacterium group</taxon>
        <taxon>Rhizobium</taxon>
    </lineage>
</organism>
<dbReference type="OrthoDB" id="9797912at2"/>
<evidence type="ECO:0008006" key="4">
    <source>
        <dbReference type="Google" id="ProtNLM"/>
    </source>
</evidence>
<comment type="caution">
    <text evidence="2">The sequence shown here is derived from an EMBL/GenBank/DDBJ whole genome shotgun (WGS) entry which is preliminary data.</text>
</comment>
<feature type="compositionally biased region" description="Low complexity" evidence="1">
    <location>
        <begin position="103"/>
        <end position="115"/>
    </location>
</feature>
<reference evidence="2 3" key="1">
    <citation type="journal article" date="2018" name="Sci. Rep.">
        <title>Rhizobium tumorigenes sp. nov., a novel plant tumorigenic bacterium isolated from cane gall tumors on thornless blackberry.</title>
        <authorList>
            <person name="Kuzmanovi N."/>
            <person name="Smalla K."/>
            <person name="Gronow S."/>
            <person name="PuBawska J."/>
        </authorList>
    </citation>
    <scope>NUCLEOTIDE SEQUENCE [LARGE SCALE GENOMIC DNA]</scope>
    <source>
        <strain evidence="2 3">CCBAU 85046</strain>
    </source>
</reference>
<name>A0A2W4C3F3_9HYPH</name>
<gene>
    <name evidence="2" type="ORF">CPY51_29620</name>
</gene>
<evidence type="ECO:0000313" key="2">
    <source>
        <dbReference type="EMBL" id="PZM08182.1"/>
    </source>
</evidence>
<dbReference type="Gene3D" id="2.60.40.1880">
    <property type="entry name" value="Invasion associated locus B (IalB) protein"/>
    <property type="match status" value="1"/>
</dbReference>
<feature type="region of interest" description="Disordered" evidence="1">
    <location>
        <begin position="61"/>
        <end position="116"/>
    </location>
</feature>
<sequence length="264" mass="27373">MAIVPSSLTPLKFRGTELRNVLQREIEMSFKVGNRVNIHLAMAFLIAGTVPALAQQTGPLFSTPASRSTTGAPILNDPNKQNGGIIPNTTGRPSTSAPRQEKQSAAPVSAAPVQSGGKYKNWDLQCSEFAKGQKRCQVTGNVMSPDGKQVILVMSLASAADGKAIVTQMAVPLGIALKAGVKIDVDGAYSTTMPASRCTPQGCLVEGNVEGAMIEAMKTKPAATITVATPDGKAIPIKLPLDGFAEALAAMKTADGGGKAVQFK</sequence>
<dbReference type="EMBL" id="PCDP01000075">
    <property type="protein sequence ID" value="PZM08182.1"/>
    <property type="molecule type" value="Genomic_DNA"/>
</dbReference>
<protein>
    <recommendedName>
        <fullName evidence="4">Invasion-associated locus B family protein</fullName>
    </recommendedName>
</protein>
<evidence type="ECO:0000313" key="3">
    <source>
        <dbReference type="Proteomes" id="UP000248925"/>
    </source>
</evidence>
<dbReference type="Pfam" id="PF06776">
    <property type="entry name" value="IalB"/>
    <property type="match status" value="1"/>
</dbReference>
<dbReference type="AlphaFoldDB" id="A0A2W4C3F3"/>
<accession>A0A2W4C3F3</accession>
<evidence type="ECO:0000256" key="1">
    <source>
        <dbReference type="SAM" id="MobiDB-lite"/>
    </source>
</evidence>
<proteinExistence type="predicted"/>
<feature type="compositionally biased region" description="Polar residues" evidence="1">
    <location>
        <begin position="61"/>
        <end position="71"/>
    </location>
</feature>